<feature type="compositionally biased region" description="Low complexity" evidence="3">
    <location>
        <begin position="48"/>
        <end position="57"/>
    </location>
</feature>
<dbReference type="GO" id="GO:0005829">
    <property type="term" value="C:cytosol"/>
    <property type="evidence" value="ECO:0007669"/>
    <property type="project" value="TreeGrafter"/>
</dbReference>
<sequence length="926" mass="100583">MAEVSTAAAPEGVLHRRIEFHLARRPHAAVTAGGSGFRMETLNPQAAGKVGAPAAAGSGEGGTRRSEKGNAGVIDPELSVARIYLGRIGAGLQNLGNTCYLNSVLQCLTYTEPFAAYLQSGKHKSSCHTSGFCALCALQNHVKMALQSTGKIVTPSNIVKNLRCISRSFRNSRQEDAHELMVNLLESMHKCCLPSGVPSESQSAYEKSLVHKIFGGRLRSQVKCTRCLHCSNKFDPFLDLSLDIAKATTLVRALQNFTEEELLDGGKKQYQCERCRQKVVAKKRFTIDKAPNVLTVHLKRFSPFNPREKIDKKVDFQPVLDLKPFVSDSKGADFKYSLYGVLVHAGWNTQSGHYFCFVRTSSGMWHNLDDNQVRQVREADVLRQKAYMLFYVRDSIGNPVVRRDNSTANLTTKRTPEKTSTLIGITQGSVKAEHLNGSSPFGDKTHSTSNGYSSIFGKTSGDHFSKNEVKAENAAASQSNGLPSTQALGPRNDGVTLPAKSIQCSVNGQDTSSSHQPLSIAYISGKQTVAGRSLQEVEPKAEAGKSTSVASPMVNGAGTLSKADKLTSQRQTTPLSKPTAPVNDTSAGFTAQTSLKKDSIVSNGVVPGSGSLTSSEKAKDLPGSVEQANDIVMALPISQNNTAPELAQVKCGQQISSGGSVQVAVAASCNGTTAQKANFKSKKFVRYPVVNMWLGSKQLLVASLKAGKKTKHKRTRRRLVDCKDVANISCLGDNMNEQLTSTSATAQSEAVECTSGRRKHSHASERPENYTQSSENKQKVNGACVDTETNAPSANADIPKSGSSSSIDQAQSRKHEDATVPQPVSIRASDLMEATVPCWDDIDMPNTKVAEWQHPKRKNNIGYVLDKWDEEYDRGKTKKVRNSKQDFGGPNPFQEEANYISQRRSKQKSYQGKSWNKPNMTEGLRI</sequence>
<feature type="region of interest" description="Disordered" evidence="3">
    <location>
        <begin position="600"/>
        <end position="622"/>
    </location>
</feature>
<feature type="region of interest" description="Disordered" evidence="3">
    <location>
        <begin position="874"/>
        <end position="926"/>
    </location>
</feature>
<dbReference type="Gene3D" id="3.90.70.10">
    <property type="entry name" value="Cysteine proteinases"/>
    <property type="match status" value="1"/>
</dbReference>
<dbReference type="GO" id="GO:0004843">
    <property type="term" value="F:cysteine-type deubiquitinase activity"/>
    <property type="evidence" value="ECO:0007669"/>
    <property type="project" value="UniProtKB-UniRule"/>
</dbReference>
<dbReference type="InterPro" id="IPR038765">
    <property type="entry name" value="Papain-like_cys_pep_sf"/>
</dbReference>
<comment type="similarity">
    <text evidence="1 2">Belongs to the peptidase C19 family.</text>
</comment>
<proteinExistence type="inferred from homology"/>
<evidence type="ECO:0000256" key="3">
    <source>
        <dbReference type="SAM" id="MobiDB-lite"/>
    </source>
</evidence>
<reference evidence="5" key="1">
    <citation type="submission" date="2020-05" db="EMBL/GenBank/DDBJ databases">
        <title>WGS assembly of Panicum virgatum.</title>
        <authorList>
            <person name="Lovell J.T."/>
            <person name="Jenkins J."/>
            <person name="Shu S."/>
            <person name="Juenger T.E."/>
            <person name="Schmutz J."/>
        </authorList>
    </citation>
    <scope>NUCLEOTIDE SEQUENCE</scope>
    <source>
        <strain evidence="5">AP13</strain>
    </source>
</reference>
<feature type="compositionally biased region" description="Polar residues" evidence="3">
    <location>
        <begin position="568"/>
        <end position="587"/>
    </location>
</feature>
<comment type="caution">
    <text evidence="5">The sequence shown here is derived from an EMBL/GenBank/DDBJ whole genome shotgun (WGS) entry which is preliminary data.</text>
</comment>
<dbReference type="PROSITE" id="PS00973">
    <property type="entry name" value="USP_2"/>
    <property type="match status" value="1"/>
</dbReference>
<keyword evidence="2" id="KW-0788">Thiol protease</keyword>
<dbReference type="Proteomes" id="UP000823388">
    <property type="component" value="Chromosome 4N"/>
</dbReference>
<dbReference type="InterPro" id="IPR050164">
    <property type="entry name" value="Peptidase_C19"/>
</dbReference>
<accession>A0A8T0T624</accession>
<feature type="compositionally biased region" description="Polar residues" evidence="3">
    <location>
        <begin position="908"/>
        <end position="919"/>
    </location>
</feature>
<keyword evidence="6" id="KW-1185">Reference proteome</keyword>
<evidence type="ECO:0000256" key="2">
    <source>
        <dbReference type="RuleBase" id="RU366025"/>
    </source>
</evidence>
<dbReference type="FunFam" id="3.90.70.10:FF:000078">
    <property type="entry name" value="Ubiquitin carboxyl-terminal hydrolase 23"/>
    <property type="match status" value="1"/>
</dbReference>
<dbReference type="GO" id="GO:0006508">
    <property type="term" value="P:proteolysis"/>
    <property type="evidence" value="ECO:0007669"/>
    <property type="project" value="UniProtKB-KW"/>
</dbReference>
<dbReference type="Pfam" id="PF00443">
    <property type="entry name" value="UCH"/>
    <property type="match status" value="1"/>
</dbReference>
<dbReference type="EMBL" id="CM029044">
    <property type="protein sequence ID" value="KAG2604654.1"/>
    <property type="molecule type" value="Genomic_DNA"/>
</dbReference>
<dbReference type="InterPro" id="IPR018200">
    <property type="entry name" value="USP_CS"/>
</dbReference>
<dbReference type="PROSITE" id="PS00972">
    <property type="entry name" value="USP_1"/>
    <property type="match status" value="1"/>
</dbReference>
<dbReference type="SUPFAM" id="SSF54001">
    <property type="entry name" value="Cysteine proteinases"/>
    <property type="match status" value="1"/>
</dbReference>
<gene>
    <name evidence="5" type="ORF">PVAP13_4NG117621</name>
</gene>
<evidence type="ECO:0000313" key="6">
    <source>
        <dbReference type="Proteomes" id="UP000823388"/>
    </source>
</evidence>
<dbReference type="GO" id="GO:0016579">
    <property type="term" value="P:protein deubiquitination"/>
    <property type="evidence" value="ECO:0007669"/>
    <property type="project" value="InterPro"/>
</dbReference>
<comment type="catalytic activity">
    <reaction evidence="2">
        <text>Thiol-dependent hydrolysis of ester, thioester, amide, peptide and isopeptide bonds formed by the C-terminal Gly of ubiquitin (a 76-residue protein attached to proteins as an intracellular targeting signal).</text>
        <dbReference type="EC" id="3.4.19.12"/>
    </reaction>
</comment>
<feature type="region of interest" description="Disordered" evidence="3">
    <location>
        <begin position="48"/>
        <end position="70"/>
    </location>
</feature>
<feature type="region of interest" description="Disordered" evidence="3">
    <location>
        <begin position="741"/>
        <end position="826"/>
    </location>
</feature>
<feature type="region of interest" description="Disordered" evidence="3">
    <location>
        <begin position="470"/>
        <end position="496"/>
    </location>
</feature>
<dbReference type="InterPro" id="IPR001394">
    <property type="entry name" value="Peptidase_C19_UCH"/>
</dbReference>
<organism evidence="5 6">
    <name type="scientific">Panicum virgatum</name>
    <name type="common">Blackwell switchgrass</name>
    <dbReference type="NCBI Taxonomy" id="38727"/>
    <lineage>
        <taxon>Eukaryota</taxon>
        <taxon>Viridiplantae</taxon>
        <taxon>Streptophyta</taxon>
        <taxon>Embryophyta</taxon>
        <taxon>Tracheophyta</taxon>
        <taxon>Spermatophyta</taxon>
        <taxon>Magnoliopsida</taxon>
        <taxon>Liliopsida</taxon>
        <taxon>Poales</taxon>
        <taxon>Poaceae</taxon>
        <taxon>PACMAD clade</taxon>
        <taxon>Panicoideae</taxon>
        <taxon>Panicodae</taxon>
        <taxon>Paniceae</taxon>
        <taxon>Panicinae</taxon>
        <taxon>Panicum</taxon>
        <taxon>Panicum sect. Hiantes</taxon>
    </lineage>
</organism>
<dbReference type="GO" id="GO:0005634">
    <property type="term" value="C:nucleus"/>
    <property type="evidence" value="ECO:0007669"/>
    <property type="project" value="TreeGrafter"/>
</dbReference>
<name>A0A8T0T624_PANVG</name>
<dbReference type="EC" id="3.4.19.12" evidence="2"/>
<evidence type="ECO:0000313" key="5">
    <source>
        <dbReference type="EMBL" id="KAG2604654.1"/>
    </source>
</evidence>
<keyword evidence="2" id="KW-0833">Ubl conjugation pathway</keyword>
<protein>
    <recommendedName>
        <fullName evidence="2">Ubiquitin carboxyl-terminal hydrolase</fullName>
        <ecNumber evidence="2">3.4.19.12</ecNumber>
    </recommendedName>
</protein>
<dbReference type="CDD" id="cd02661">
    <property type="entry name" value="Peptidase_C19E"/>
    <property type="match status" value="1"/>
</dbReference>
<feature type="domain" description="USP" evidence="4">
    <location>
        <begin position="90"/>
        <end position="394"/>
    </location>
</feature>
<dbReference type="PANTHER" id="PTHR24006">
    <property type="entry name" value="UBIQUITIN CARBOXYL-TERMINAL HYDROLASE"/>
    <property type="match status" value="1"/>
</dbReference>
<feature type="compositionally biased region" description="Polar residues" evidence="3">
    <location>
        <begin position="475"/>
        <end position="487"/>
    </location>
</feature>
<dbReference type="PANTHER" id="PTHR24006:SF663">
    <property type="entry name" value="UBIQUITIN CARBOXYL-TERMINAL HYDROLASE 23"/>
    <property type="match status" value="1"/>
</dbReference>
<keyword evidence="2" id="KW-0378">Hydrolase</keyword>
<evidence type="ECO:0000256" key="1">
    <source>
        <dbReference type="ARBA" id="ARBA00009085"/>
    </source>
</evidence>
<dbReference type="AlphaFoldDB" id="A0A8T0T624"/>
<dbReference type="PROSITE" id="PS50235">
    <property type="entry name" value="USP_3"/>
    <property type="match status" value="1"/>
</dbReference>
<dbReference type="InterPro" id="IPR028889">
    <property type="entry name" value="USP"/>
</dbReference>
<dbReference type="OrthoDB" id="420187at2759"/>
<feature type="region of interest" description="Disordered" evidence="3">
    <location>
        <begin position="533"/>
        <end position="587"/>
    </location>
</feature>
<evidence type="ECO:0000259" key="4">
    <source>
        <dbReference type="PROSITE" id="PS50235"/>
    </source>
</evidence>
<comment type="function">
    <text evidence="2">Recognizes and hydrolyzes the peptide bond at the C-terminal Gly of ubiquitin. Involved in the processing of poly-ubiquitin precursors as well as that of ubiquitinated proteins.</text>
</comment>
<keyword evidence="2" id="KW-0645">Protease</keyword>